<dbReference type="GO" id="GO:0003723">
    <property type="term" value="F:RNA binding"/>
    <property type="evidence" value="ECO:0007669"/>
    <property type="project" value="InterPro"/>
</dbReference>
<protein>
    <submittedName>
        <fullName evidence="6">Pentatricopeptide repeat-containing protein, chloroplastic</fullName>
    </submittedName>
</protein>
<feature type="repeat" description="PPR" evidence="3">
    <location>
        <begin position="273"/>
        <end position="307"/>
    </location>
</feature>
<evidence type="ECO:0000259" key="5">
    <source>
        <dbReference type="Pfam" id="PF14432"/>
    </source>
</evidence>
<dbReference type="InterPro" id="IPR011990">
    <property type="entry name" value="TPR-like_helical_dom_sf"/>
</dbReference>
<reference evidence="6 7" key="1">
    <citation type="journal article" date="2018" name="PLoS Genet.">
        <title>Population sequencing reveals clonal diversity and ancestral inbreeding in the grapevine cultivar Chardonnay.</title>
        <authorList>
            <person name="Roach M.J."/>
            <person name="Johnson D.L."/>
            <person name="Bohlmann J."/>
            <person name="van Vuuren H.J."/>
            <person name="Jones S.J."/>
            <person name="Pretorius I.S."/>
            <person name="Schmidt S.A."/>
            <person name="Borneman A.R."/>
        </authorList>
    </citation>
    <scope>NUCLEOTIDE SEQUENCE [LARGE SCALE GENOMIC DNA]</scope>
    <source>
        <strain evidence="7">cv. Chardonnay</strain>
        <tissue evidence="6">Leaf</tissue>
    </source>
</reference>
<organism evidence="6 7">
    <name type="scientific">Vitis vinifera</name>
    <name type="common">Grape</name>
    <dbReference type="NCBI Taxonomy" id="29760"/>
    <lineage>
        <taxon>Eukaryota</taxon>
        <taxon>Viridiplantae</taxon>
        <taxon>Streptophyta</taxon>
        <taxon>Embryophyta</taxon>
        <taxon>Tracheophyta</taxon>
        <taxon>Spermatophyta</taxon>
        <taxon>Magnoliopsida</taxon>
        <taxon>eudicotyledons</taxon>
        <taxon>Gunneridae</taxon>
        <taxon>Pentapetalae</taxon>
        <taxon>rosids</taxon>
        <taxon>Vitales</taxon>
        <taxon>Vitaceae</taxon>
        <taxon>Viteae</taxon>
        <taxon>Vitis</taxon>
    </lineage>
</organism>
<dbReference type="PANTHER" id="PTHR47926:SF473">
    <property type="entry name" value="(WILD MALAYSIAN BANANA) HYPOTHETICAL PROTEIN"/>
    <property type="match status" value="1"/>
</dbReference>
<dbReference type="Pfam" id="PF01535">
    <property type="entry name" value="PPR"/>
    <property type="match status" value="3"/>
</dbReference>
<dbReference type="Pfam" id="PF13041">
    <property type="entry name" value="PPR_2"/>
    <property type="match status" value="3"/>
</dbReference>
<sequence>MGTRRMSTRKEANWVSLDLYCEVQGITVVKIDHDANSRLIEEYKVYGLPTLILFKNGEEVPEKFHEQNSKPTHKSSSNPQILSLFNPCKTLRHLKQVHAQIITHHNSPFQLSALASLSALSPFPTFLAYAKTIFHHLQNPPPSLYNSLIRALSSSKTPLEALPLYHTMLQSGLKPDHMTYPFVIKACNESSVTWFGLLVHTHVVKSGFECDSYIVSSLIHLYANGKDLGAAKQLFNLCSARDVVSWNAMIDGYVKHVEMGHARMVFDRMVCRDVISWNTMINGYAIVGKIDEAKRLFDEMPERNLVSWNSMLAGFVKCGNVEDAFGLFSEMPCRDVVSWNSMLACYAQCGKPNEALALFDQMRAVGVKPTEATVVSLLSACAHLGALDKGLHLHTYINDNRIEVNSIVGTALVDMYAKCGKISLATQVFNAMESKDVLAWNTIIAGMAIHGNVKEAQQLFKEMKEAGVEPNDITFVAMLSACSHAGMVDEGQKLLDCMSSSYGIEPKVEHYGCVIDLLARAGFLEEAMELIGTMPMEPNPSALGALLGGCRIHGNFELATSSSQTYMQQQKKWDDARKVRNLMKVNGISKVPGVSVIELKGMVHRFVAGDWSHPESNKIYEKLNEIHTRLKSAIGYSADTGNVLLDMEEEDKEHALAVHSEKLAIAYGLLHLDSKEAIRIVKNLRVCRDCHHVIKLISKVYGREIIVRDRNRFHHFEDGECSCLDFW</sequence>
<evidence type="ECO:0000313" key="6">
    <source>
        <dbReference type="EMBL" id="RVW28479.1"/>
    </source>
</evidence>
<keyword evidence="2" id="KW-0677">Repeat</keyword>
<dbReference type="InterPro" id="IPR032867">
    <property type="entry name" value="DYW_dom"/>
</dbReference>
<dbReference type="InterPro" id="IPR046849">
    <property type="entry name" value="E2_motif"/>
</dbReference>
<proteinExistence type="inferred from homology"/>
<dbReference type="CDD" id="cd02947">
    <property type="entry name" value="TRX_family"/>
    <property type="match status" value="1"/>
</dbReference>
<dbReference type="InterPro" id="IPR002885">
    <property type="entry name" value="PPR_rpt"/>
</dbReference>
<evidence type="ECO:0000256" key="3">
    <source>
        <dbReference type="PROSITE-ProRule" id="PRU00708"/>
    </source>
</evidence>
<dbReference type="Proteomes" id="UP000288805">
    <property type="component" value="Unassembled WGS sequence"/>
</dbReference>
<dbReference type="Pfam" id="PF20430">
    <property type="entry name" value="Eplus_motif"/>
    <property type="match status" value="1"/>
</dbReference>
<feature type="domain" description="Thioredoxin" evidence="4">
    <location>
        <begin position="25"/>
        <end position="69"/>
    </location>
</feature>
<dbReference type="GO" id="GO:0009451">
    <property type="term" value="P:RNA modification"/>
    <property type="evidence" value="ECO:0007669"/>
    <property type="project" value="InterPro"/>
</dbReference>
<dbReference type="InterPro" id="IPR046960">
    <property type="entry name" value="PPR_At4g14850-like_plant"/>
</dbReference>
<dbReference type="Pfam" id="PF14432">
    <property type="entry name" value="DYW_deaminase"/>
    <property type="match status" value="1"/>
</dbReference>
<dbReference type="GO" id="GO:0006950">
    <property type="term" value="P:response to stress"/>
    <property type="evidence" value="ECO:0007669"/>
    <property type="project" value="UniProtKB-ARBA"/>
</dbReference>
<dbReference type="FunFam" id="1.25.40.10:FF:000348">
    <property type="entry name" value="Pentatricopeptide repeat-containing protein chloroplastic"/>
    <property type="match status" value="1"/>
</dbReference>
<dbReference type="PROSITE" id="PS51375">
    <property type="entry name" value="PPR"/>
    <property type="match status" value="6"/>
</dbReference>
<dbReference type="PANTHER" id="PTHR47926">
    <property type="entry name" value="PENTATRICOPEPTIDE REPEAT-CONTAINING PROTEIN"/>
    <property type="match status" value="1"/>
</dbReference>
<name>A0A438CZ32_VITVI</name>
<dbReference type="Gene3D" id="3.40.30.10">
    <property type="entry name" value="Glutaredoxin"/>
    <property type="match status" value="1"/>
</dbReference>
<dbReference type="Gene3D" id="1.25.40.10">
    <property type="entry name" value="Tetratricopeptide repeat domain"/>
    <property type="match status" value="5"/>
</dbReference>
<comment type="similarity">
    <text evidence="1">Belongs to the PPR family. PCMP-H subfamily.</text>
</comment>
<dbReference type="EMBL" id="QGNW01001893">
    <property type="protein sequence ID" value="RVW28479.1"/>
    <property type="molecule type" value="Genomic_DNA"/>
</dbReference>
<comment type="caution">
    <text evidence="6">The sequence shown here is derived from an EMBL/GenBank/DDBJ whole genome shotgun (WGS) entry which is preliminary data.</text>
</comment>
<feature type="repeat" description="PPR" evidence="3">
    <location>
        <begin position="141"/>
        <end position="175"/>
    </location>
</feature>
<feature type="domain" description="DYW" evidence="5">
    <location>
        <begin position="635"/>
        <end position="727"/>
    </location>
</feature>
<evidence type="ECO:0000313" key="7">
    <source>
        <dbReference type="Proteomes" id="UP000288805"/>
    </source>
</evidence>
<dbReference type="Pfam" id="PF00085">
    <property type="entry name" value="Thioredoxin"/>
    <property type="match status" value="1"/>
</dbReference>
<feature type="repeat" description="PPR" evidence="3">
    <location>
        <begin position="335"/>
        <end position="369"/>
    </location>
</feature>
<feature type="repeat" description="PPR" evidence="3">
    <location>
        <begin position="471"/>
        <end position="506"/>
    </location>
</feature>
<dbReference type="FunFam" id="1.25.40.10:FF:000242">
    <property type="entry name" value="Pentatricopeptide repeat-containing protein"/>
    <property type="match status" value="1"/>
</dbReference>
<feature type="repeat" description="PPR" evidence="3">
    <location>
        <begin position="242"/>
        <end position="272"/>
    </location>
</feature>
<gene>
    <name evidence="6" type="primary">PCMP-H33_25</name>
    <name evidence="6" type="ORF">CK203_110979</name>
</gene>
<dbReference type="AlphaFoldDB" id="A0A438CZ32"/>
<evidence type="ECO:0000256" key="2">
    <source>
        <dbReference type="ARBA" id="ARBA00022737"/>
    </source>
</evidence>
<dbReference type="GO" id="GO:0008270">
    <property type="term" value="F:zinc ion binding"/>
    <property type="evidence" value="ECO:0007669"/>
    <property type="project" value="InterPro"/>
</dbReference>
<dbReference type="SUPFAM" id="SSF52833">
    <property type="entry name" value="Thioredoxin-like"/>
    <property type="match status" value="1"/>
</dbReference>
<evidence type="ECO:0000259" key="4">
    <source>
        <dbReference type="Pfam" id="PF00085"/>
    </source>
</evidence>
<feature type="repeat" description="PPR" evidence="3">
    <location>
        <begin position="436"/>
        <end position="470"/>
    </location>
</feature>
<accession>A0A438CZ32</accession>
<evidence type="ECO:0000256" key="1">
    <source>
        <dbReference type="ARBA" id="ARBA00006643"/>
    </source>
</evidence>
<dbReference type="InterPro" id="IPR013766">
    <property type="entry name" value="Thioredoxin_domain"/>
</dbReference>
<dbReference type="NCBIfam" id="TIGR00756">
    <property type="entry name" value="PPR"/>
    <property type="match status" value="5"/>
</dbReference>
<dbReference type="InterPro" id="IPR036249">
    <property type="entry name" value="Thioredoxin-like_sf"/>
</dbReference>